<evidence type="ECO:0000256" key="6">
    <source>
        <dbReference type="ARBA" id="ARBA00023157"/>
    </source>
</evidence>
<evidence type="ECO:0000256" key="2">
    <source>
        <dbReference type="ARBA" id="ARBA00009241"/>
    </source>
</evidence>
<dbReference type="AlphaFoldDB" id="C5FYY1"/>
<keyword evidence="3 8" id="KW-0479">Metal-binding</keyword>
<dbReference type="EMBL" id="DS995707">
    <property type="protein sequence ID" value="EEQ34729.1"/>
    <property type="molecule type" value="Genomic_DNA"/>
</dbReference>
<dbReference type="GO" id="GO:0033617">
    <property type="term" value="P:mitochondrial respiratory chain complex IV assembly"/>
    <property type="evidence" value="ECO:0007669"/>
    <property type="project" value="TreeGrafter"/>
</dbReference>
<dbReference type="VEuPathDB" id="FungiDB:MCYG_07548"/>
<reference evidence="11" key="1">
    <citation type="journal article" date="2012" name="MBio">
        <title>Comparative genome analysis of Trichophyton rubrum and related dermatophytes reveals candidate genes involved in infection.</title>
        <authorList>
            <person name="Martinez D.A."/>
            <person name="Oliver B.G."/>
            <person name="Graeser Y."/>
            <person name="Goldberg J.M."/>
            <person name="Li W."/>
            <person name="Martinez-Rossi N.M."/>
            <person name="Monod M."/>
            <person name="Shelest E."/>
            <person name="Barton R.C."/>
            <person name="Birch E."/>
            <person name="Brakhage A.A."/>
            <person name="Chen Z."/>
            <person name="Gurr S.J."/>
            <person name="Heiman D."/>
            <person name="Heitman J."/>
            <person name="Kosti I."/>
            <person name="Rossi A."/>
            <person name="Saif S."/>
            <person name="Samalova M."/>
            <person name="Saunders C.W."/>
            <person name="Shea T."/>
            <person name="Summerbell R.C."/>
            <person name="Xu J."/>
            <person name="Young S."/>
            <person name="Zeng Q."/>
            <person name="Birren B.W."/>
            <person name="Cuomo C.A."/>
            <person name="White T.C."/>
        </authorList>
    </citation>
    <scope>NUCLEOTIDE SEQUENCE [LARGE SCALE GENOMIC DNA]</scope>
    <source>
        <strain evidence="11">ATCC MYA-4605 / CBS 113480</strain>
    </source>
</reference>
<evidence type="ECO:0000256" key="1">
    <source>
        <dbReference type="ARBA" id="ARBA00004569"/>
    </source>
</evidence>
<dbReference type="GO" id="GO:0005758">
    <property type="term" value="C:mitochondrial intermembrane space"/>
    <property type="evidence" value="ECO:0007669"/>
    <property type="project" value="UniProtKB-SubCell"/>
</dbReference>
<feature type="compositionally biased region" description="Low complexity" evidence="9">
    <location>
        <begin position="17"/>
        <end position="35"/>
    </location>
</feature>
<feature type="region of interest" description="Disordered" evidence="9">
    <location>
        <begin position="1"/>
        <end position="35"/>
    </location>
</feature>
<feature type="binding site" evidence="8">
    <location>
        <position position="36"/>
    </location>
    <ligand>
        <name>Cu cation</name>
        <dbReference type="ChEBI" id="CHEBI:23378"/>
    </ligand>
</feature>
<keyword evidence="11" id="KW-1185">Reference proteome</keyword>
<evidence type="ECO:0000256" key="8">
    <source>
        <dbReference type="PIRSR" id="PIRSR607745-1"/>
    </source>
</evidence>
<protein>
    <submittedName>
        <fullName evidence="10">Cox17p</fullName>
    </submittedName>
</protein>
<sequence length="81" mass="8691">MSGFLSALWTKPTVPGESNSAATTSSPSETSKPKPCCVCKSEKAARDECMLFSKSSDPAANECLQLVQEYKSCMAEFGFKV</sequence>
<gene>
    <name evidence="10" type="ORF">MCYG_07548</name>
</gene>
<evidence type="ECO:0000256" key="7">
    <source>
        <dbReference type="ARBA" id="ARBA00023186"/>
    </source>
</evidence>
<dbReference type="STRING" id="554155.C5FYY1"/>
<dbReference type="OMA" id="CCVCKPE"/>
<evidence type="ECO:0000256" key="3">
    <source>
        <dbReference type="ARBA" id="ARBA00022723"/>
    </source>
</evidence>
<dbReference type="PANTHER" id="PTHR16719">
    <property type="entry name" value="CYTOCHROME C OXIDASE COPPER CHAPERONE"/>
    <property type="match status" value="1"/>
</dbReference>
<evidence type="ECO:0000313" key="11">
    <source>
        <dbReference type="Proteomes" id="UP000002035"/>
    </source>
</evidence>
<dbReference type="PANTHER" id="PTHR16719:SF0">
    <property type="entry name" value="CYTOCHROME C OXIDASE COPPER CHAPERONE"/>
    <property type="match status" value="1"/>
</dbReference>
<dbReference type="InterPro" id="IPR007745">
    <property type="entry name" value="Cyt_c_oxidase_Cu-chaperone"/>
</dbReference>
<keyword evidence="7" id="KW-0143">Chaperone</keyword>
<dbReference type="GO" id="GO:0016531">
    <property type="term" value="F:copper chaperone activity"/>
    <property type="evidence" value="ECO:0007669"/>
    <property type="project" value="InterPro"/>
</dbReference>
<dbReference type="Pfam" id="PF05051">
    <property type="entry name" value="COX17"/>
    <property type="match status" value="1"/>
</dbReference>
<dbReference type="SUPFAM" id="SSF47072">
    <property type="entry name" value="Cysteine alpha-hairpin motif"/>
    <property type="match status" value="1"/>
</dbReference>
<dbReference type="RefSeq" id="XP_002843765.1">
    <property type="nucleotide sequence ID" value="XM_002843719.1"/>
</dbReference>
<accession>C5FYY1</accession>
<comment type="subcellular location">
    <subcellularLocation>
        <location evidence="1">Mitochondrion intermembrane space</location>
    </subcellularLocation>
</comment>
<name>C5FYY1_ARTOC</name>
<dbReference type="GeneID" id="9226453"/>
<proteinExistence type="inferred from homology"/>
<feature type="binding site" evidence="8">
    <location>
        <position position="37"/>
    </location>
    <ligand>
        <name>Cu cation</name>
        <dbReference type="ChEBI" id="CHEBI:23378"/>
    </ligand>
</feature>
<dbReference type="eggNOG" id="KOG3496">
    <property type="taxonomic scope" value="Eukaryota"/>
</dbReference>
<organism evidence="10 11">
    <name type="scientific">Arthroderma otae (strain ATCC MYA-4605 / CBS 113480)</name>
    <name type="common">Microsporum canis</name>
    <dbReference type="NCBI Taxonomy" id="554155"/>
    <lineage>
        <taxon>Eukaryota</taxon>
        <taxon>Fungi</taxon>
        <taxon>Dikarya</taxon>
        <taxon>Ascomycota</taxon>
        <taxon>Pezizomycotina</taxon>
        <taxon>Eurotiomycetes</taxon>
        <taxon>Eurotiomycetidae</taxon>
        <taxon>Onygenales</taxon>
        <taxon>Arthrodermataceae</taxon>
        <taxon>Microsporum</taxon>
    </lineage>
</organism>
<dbReference type="GO" id="GO:0005507">
    <property type="term" value="F:copper ion binding"/>
    <property type="evidence" value="ECO:0007669"/>
    <property type="project" value="InterPro"/>
</dbReference>
<keyword evidence="5" id="KW-0496">Mitochondrion</keyword>
<evidence type="ECO:0000256" key="4">
    <source>
        <dbReference type="ARBA" id="ARBA00023008"/>
    </source>
</evidence>
<evidence type="ECO:0000256" key="5">
    <source>
        <dbReference type="ARBA" id="ARBA00023128"/>
    </source>
</evidence>
<dbReference type="Proteomes" id="UP000002035">
    <property type="component" value="Unassembled WGS sequence"/>
</dbReference>
<dbReference type="HOGENOM" id="CLU_149618_3_0_1"/>
<dbReference type="OrthoDB" id="1915887at2759"/>
<comment type="similarity">
    <text evidence="2">Belongs to the COX17 family.</text>
</comment>
<dbReference type="Gene3D" id="1.10.287.1130">
    <property type="entry name" value="CytochromE C oxidase copper chaperone"/>
    <property type="match status" value="1"/>
</dbReference>
<keyword evidence="6" id="KW-1015">Disulfide bond</keyword>
<dbReference type="PROSITE" id="PS51808">
    <property type="entry name" value="CHCH"/>
    <property type="match status" value="1"/>
</dbReference>
<dbReference type="InterPro" id="IPR009069">
    <property type="entry name" value="Cys_alpha_HP_mot_SF"/>
</dbReference>
<evidence type="ECO:0000256" key="9">
    <source>
        <dbReference type="SAM" id="MobiDB-lite"/>
    </source>
</evidence>
<evidence type="ECO:0000313" key="10">
    <source>
        <dbReference type="EMBL" id="EEQ34729.1"/>
    </source>
</evidence>
<keyword evidence="4 8" id="KW-0186">Copper</keyword>